<dbReference type="EMBL" id="JARJLG010000015">
    <property type="protein sequence ID" value="KAJ7774648.1"/>
    <property type="molecule type" value="Genomic_DNA"/>
</dbReference>
<sequence>MSVTKKYRCRYFEEDGRPIHPTCNQGSSCRFVHPTDPNWPGLKPFVDTRLLNKPSSASKRNKEVTRAAGSNNSSEGRGPALVSQSDLFLRCKVEGDESARPPERSTDRGRPLQKGWDPKLDRDRDAQRDRDRRRIDDHREPMGPIDRGHNYSRNRSSSPVRSYAKKHDRTGSDNSRTSELDASRNKGPRKQGSGDLISNELKRRPEVSSAKPKGSMDPKAESASSSVQNPKWIDPASAEMVPKMHSALPAPPLQLSDEQKRVERLVGLFRSLARLSNQVVQETAAHEREGQKLQTYTEISTALSKISASAATAVAPTLADIMLKHEQCKHRAEESFRALGGVWEQVFDVFVTEVVHVIDAGLQSAITTLKKEGEHAAKDIVANLAGSLKHGAAGDTVVPYDRKRGRTRGPAEKENEDSRSGRATSRDRDHKRRRFSSHSSSPDSRNRRPAKHGDSGIEDILTQMKMKIDQQAHSLQILTKENSELKTTLKQAAPPISSCSSFSVSSTPQEPTTPGSRSADTTPTKPRLSAEQMDYYRSFRDGQ</sequence>
<dbReference type="PROSITE" id="PS50103">
    <property type="entry name" value="ZF_C3H1"/>
    <property type="match status" value="1"/>
</dbReference>
<reference evidence="4" key="1">
    <citation type="submission" date="2023-03" db="EMBL/GenBank/DDBJ databases">
        <title>Massive genome expansion in bonnet fungi (Mycena s.s.) driven by repeated elements and novel gene families across ecological guilds.</title>
        <authorList>
            <consortium name="Lawrence Berkeley National Laboratory"/>
            <person name="Harder C.B."/>
            <person name="Miyauchi S."/>
            <person name="Viragh M."/>
            <person name="Kuo A."/>
            <person name="Thoen E."/>
            <person name="Andreopoulos B."/>
            <person name="Lu D."/>
            <person name="Skrede I."/>
            <person name="Drula E."/>
            <person name="Henrissat B."/>
            <person name="Morin E."/>
            <person name="Kohler A."/>
            <person name="Barry K."/>
            <person name="LaButti K."/>
            <person name="Morin E."/>
            <person name="Salamov A."/>
            <person name="Lipzen A."/>
            <person name="Mereny Z."/>
            <person name="Hegedus B."/>
            <person name="Baldrian P."/>
            <person name="Stursova M."/>
            <person name="Weitz H."/>
            <person name="Taylor A."/>
            <person name="Grigoriev I.V."/>
            <person name="Nagy L.G."/>
            <person name="Martin F."/>
            <person name="Kauserud H."/>
        </authorList>
    </citation>
    <scope>NUCLEOTIDE SEQUENCE</scope>
    <source>
        <strain evidence="4">CBHHK188m</strain>
    </source>
</reference>
<accession>A0AAD7JYQ9</accession>
<gene>
    <name evidence="4" type="ORF">DFH07DRAFT_106910</name>
</gene>
<dbReference type="GO" id="GO:0008270">
    <property type="term" value="F:zinc ion binding"/>
    <property type="evidence" value="ECO:0007669"/>
    <property type="project" value="UniProtKB-KW"/>
</dbReference>
<feature type="compositionally biased region" description="Low complexity" evidence="2">
    <location>
        <begin position="497"/>
        <end position="506"/>
    </location>
</feature>
<organism evidence="4 5">
    <name type="scientific">Mycena maculata</name>
    <dbReference type="NCBI Taxonomy" id="230809"/>
    <lineage>
        <taxon>Eukaryota</taxon>
        <taxon>Fungi</taxon>
        <taxon>Dikarya</taxon>
        <taxon>Basidiomycota</taxon>
        <taxon>Agaricomycotina</taxon>
        <taxon>Agaricomycetes</taxon>
        <taxon>Agaricomycetidae</taxon>
        <taxon>Agaricales</taxon>
        <taxon>Marasmiineae</taxon>
        <taxon>Mycenaceae</taxon>
        <taxon>Mycena</taxon>
    </lineage>
</organism>
<feature type="region of interest" description="Disordered" evidence="2">
    <location>
        <begin position="488"/>
        <end position="543"/>
    </location>
</feature>
<evidence type="ECO:0000313" key="5">
    <source>
        <dbReference type="Proteomes" id="UP001215280"/>
    </source>
</evidence>
<feature type="region of interest" description="Disordered" evidence="2">
    <location>
        <begin position="45"/>
        <end position="231"/>
    </location>
</feature>
<feature type="compositionally biased region" description="Polar residues" evidence="2">
    <location>
        <begin position="151"/>
        <end position="160"/>
    </location>
</feature>
<dbReference type="AlphaFoldDB" id="A0AAD7JYQ9"/>
<feature type="domain" description="C3H1-type" evidence="3">
    <location>
        <begin position="4"/>
        <end position="36"/>
    </location>
</feature>
<keyword evidence="1" id="KW-0862">Zinc</keyword>
<name>A0AAD7JYQ9_9AGAR</name>
<evidence type="ECO:0000256" key="1">
    <source>
        <dbReference type="PROSITE-ProRule" id="PRU00723"/>
    </source>
</evidence>
<comment type="caution">
    <text evidence="4">The sequence shown here is derived from an EMBL/GenBank/DDBJ whole genome shotgun (WGS) entry which is preliminary data.</text>
</comment>
<feature type="compositionally biased region" description="Basic and acidic residues" evidence="2">
    <location>
        <begin position="409"/>
        <end position="428"/>
    </location>
</feature>
<keyword evidence="5" id="KW-1185">Reference proteome</keyword>
<evidence type="ECO:0000313" key="4">
    <source>
        <dbReference type="EMBL" id="KAJ7774648.1"/>
    </source>
</evidence>
<keyword evidence="1" id="KW-0863">Zinc-finger</keyword>
<dbReference type="Proteomes" id="UP001215280">
    <property type="component" value="Unassembled WGS sequence"/>
</dbReference>
<protein>
    <recommendedName>
        <fullName evidence="3">C3H1-type domain-containing protein</fullName>
    </recommendedName>
</protein>
<proteinExistence type="predicted"/>
<feature type="compositionally biased region" description="Basic and acidic residues" evidence="2">
    <location>
        <begin position="89"/>
        <end position="149"/>
    </location>
</feature>
<feature type="zinc finger region" description="C3H1-type" evidence="1">
    <location>
        <begin position="4"/>
        <end position="36"/>
    </location>
</feature>
<feature type="region of interest" description="Disordered" evidence="2">
    <location>
        <begin position="392"/>
        <end position="456"/>
    </location>
</feature>
<keyword evidence="1" id="KW-0479">Metal-binding</keyword>
<evidence type="ECO:0000256" key="2">
    <source>
        <dbReference type="SAM" id="MobiDB-lite"/>
    </source>
</evidence>
<feature type="compositionally biased region" description="Polar residues" evidence="2">
    <location>
        <begin position="507"/>
        <end position="524"/>
    </location>
</feature>
<evidence type="ECO:0000259" key="3">
    <source>
        <dbReference type="PROSITE" id="PS50103"/>
    </source>
</evidence>
<dbReference type="InterPro" id="IPR000571">
    <property type="entry name" value="Znf_CCCH"/>
</dbReference>